<keyword evidence="1" id="KW-1185">Reference proteome</keyword>
<dbReference type="AlphaFoldDB" id="A0A9C6WLJ6"/>
<evidence type="ECO:0000313" key="1">
    <source>
        <dbReference type="Proteomes" id="UP000515211"/>
    </source>
</evidence>
<dbReference type="Gene3D" id="3.60.10.10">
    <property type="entry name" value="Endonuclease/exonuclease/phosphatase"/>
    <property type="match status" value="1"/>
</dbReference>
<proteinExistence type="predicted"/>
<reference evidence="2" key="2">
    <citation type="submission" date="2025-08" db="UniProtKB">
        <authorList>
            <consortium name="RefSeq"/>
        </authorList>
    </citation>
    <scope>IDENTIFICATION</scope>
    <source>
        <tissue evidence="2">Whole plant</tissue>
    </source>
</reference>
<dbReference type="PANTHER" id="PTHR46890:SF50">
    <property type="entry name" value="RNA-DIRECTED DNA POLYMERASE, EUKARYOTA, REVERSE TRANSCRIPTASE ZINC-BINDING DOMAIN PROTEIN-RELATED"/>
    <property type="match status" value="1"/>
</dbReference>
<dbReference type="Proteomes" id="UP000515211">
    <property type="component" value="Chromosome 3"/>
</dbReference>
<dbReference type="InterPro" id="IPR052343">
    <property type="entry name" value="Retrotransposon-Effector_Assoc"/>
</dbReference>
<dbReference type="RefSeq" id="XP_052114151.1">
    <property type="nucleotide sequence ID" value="XM_052258191.1"/>
</dbReference>
<name>A0A9C6WLJ6_ARADU</name>
<sequence>MIISSGNIRGLRGDGKLRMVKELKRKHRLDMLGLVETKRQLITRFDVVKIWGNGCVGWEYVESVGVLSENTINCTFFLVYGAHTRDEKLVVWEELSYMASLCPGACYFFGDFNEIGQVEERRGLENLPLSAHDYKNWIHDMGLVDLPISDVSLHGSGDSHAAVLTEFLVSLEWLEAFPETRLRGGPRGLSDHWPIIVEEKRLRDGPRSFRSLDSWFTHEGFLRMVKEEWRGIGEIPFTDKLRALTAHLGRWHRENFGDMDKKILRFEEEIQKIDDMVGNGSYNGTVEVRRKALVTCCEKWYVRKELHWKQMLKSRHARDMDKNMREFYKDLYKQERSPEVGFRDGLVERISQEDCIALEMLPSPEEVKEAVWDCESSKAPGCDGYNMNFIKKCWSDIGSDFTAAVLAFFQSSRLPPDANVTWVALAPKFTGAKEIKDLRPISMVGCVYKVISKMLVRRMRGVMPGLVGETQSAFVKGRKIHDGALIACETVQWIK</sequence>
<dbReference type="GeneID" id="107478220"/>
<evidence type="ECO:0000313" key="2">
    <source>
        <dbReference type="RefSeq" id="XP_052114151.1"/>
    </source>
</evidence>
<dbReference type="PANTHER" id="PTHR46890">
    <property type="entry name" value="NON-LTR RETROLELEMENT REVERSE TRANSCRIPTASE-LIKE PROTEIN-RELATED"/>
    <property type="match status" value="1"/>
</dbReference>
<dbReference type="KEGG" id="adu:107478220"/>
<gene>
    <name evidence="2" type="primary">LOC107478220</name>
</gene>
<dbReference type="SUPFAM" id="SSF56219">
    <property type="entry name" value="DNase I-like"/>
    <property type="match status" value="1"/>
</dbReference>
<dbReference type="InterPro" id="IPR036691">
    <property type="entry name" value="Endo/exonu/phosph_ase_sf"/>
</dbReference>
<reference evidence="1" key="1">
    <citation type="journal article" date="2016" name="Nat. Genet.">
        <title>The genome sequences of Arachis duranensis and Arachis ipaensis, the diploid ancestors of cultivated peanut.</title>
        <authorList>
            <person name="Bertioli D.J."/>
            <person name="Cannon S.B."/>
            <person name="Froenicke L."/>
            <person name="Huang G."/>
            <person name="Farmer A.D."/>
            <person name="Cannon E.K."/>
            <person name="Liu X."/>
            <person name="Gao D."/>
            <person name="Clevenger J."/>
            <person name="Dash S."/>
            <person name="Ren L."/>
            <person name="Moretzsohn M.C."/>
            <person name="Shirasawa K."/>
            <person name="Huang W."/>
            <person name="Vidigal B."/>
            <person name="Abernathy B."/>
            <person name="Chu Y."/>
            <person name="Niederhuth C.E."/>
            <person name="Umale P."/>
            <person name="Araujo A.C."/>
            <person name="Kozik A."/>
            <person name="Kim K.D."/>
            <person name="Burow M.D."/>
            <person name="Varshney R.K."/>
            <person name="Wang X."/>
            <person name="Zhang X."/>
            <person name="Barkley N."/>
            <person name="Guimaraes P.M."/>
            <person name="Isobe S."/>
            <person name="Guo B."/>
            <person name="Liao B."/>
            <person name="Stalker H.T."/>
            <person name="Schmitz R.J."/>
            <person name="Scheffler B.E."/>
            <person name="Leal-Bertioli S.C."/>
            <person name="Xun X."/>
            <person name="Jackson S.A."/>
            <person name="Michelmore R."/>
            <person name="Ozias-Akins P."/>
        </authorList>
    </citation>
    <scope>NUCLEOTIDE SEQUENCE [LARGE SCALE GENOMIC DNA]</scope>
    <source>
        <strain evidence="1">cv. V14167</strain>
    </source>
</reference>
<protein>
    <submittedName>
        <fullName evidence="2">Uncharacterized protein LOC107478220</fullName>
    </submittedName>
</protein>
<accession>A0A9C6WLJ6</accession>
<organism evidence="1 2">
    <name type="scientific">Arachis duranensis</name>
    <name type="common">Wild peanut</name>
    <dbReference type="NCBI Taxonomy" id="130453"/>
    <lineage>
        <taxon>Eukaryota</taxon>
        <taxon>Viridiplantae</taxon>
        <taxon>Streptophyta</taxon>
        <taxon>Embryophyta</taxon>
        <taxon>Tracheophyta</taxon>
        <taxon>Spermatophyta</taxon>
        <taxon>Magnoliopsida</taxon>
        <taxon>eudicotyledons</taxon>
        <taxon>Gunneridae</taxon>
        <taxon>Pentapetalae</taxon>
        <taxon>rosids</taxon>
        <taxon>fabids</taxon>
        <taxon>Fabales</taxon>
        <taxon>Fabaceae</taxon>
        <taxon>Papilionoideae</taxon>
        <taxon>50 kb inversion clade</taxon>
        <taxon>dalbergioids sensu lato</taxon>
        <taxon>Dalbergieae</taxon>
        <taxon>Pterocarpus clade</taxon>
        <taxon>Arachis</taxon>
    </lineage>
</organism>